<evidence type="ECO:0000256" key="2">
    <source>
        <dbReference type="PROSITE-ProRule" id="PRU00708"/>
    </source>
</evidence>
<evidence type="ECO:0008006" key="5">
    <source>
        <dbReference type="Google" id="ProtNLM"/>
    </source>
</evidence>
<dbReference type="Gene3D" id="1.25.40.10">
    <property type="entry name" value="Tetratricopeptide repeat domain"/>
    <property type="match status" value="3"/>
</dbReference>
<name>A0A2G2WII0_CAPBA</name>
<organism evidence="3 4">
    <name type="scientific">Capsicum baccatum</name>
    <name type="common">Peruvian pepper</name>
    <dbReference type="NCBI Taxonomy" id="33114"/>
    <lineage>
        <taxon>Eukaryota</taxon>
        <taxon>Viridiplantae</taxon>
        <taxon>Streptophyta</taxon>
        <taxon>Embryophyta</taxon>
        <taxon>Tracheophyta</taxon>
        <taxon>Spermatophyta</taxon>
        <taxon>Magnoliopsida</taxon>
        <taxon>eudicotyledons</taxon>
        <taxon>Gunneridae</taxon>
        <taxon>Pentapetalae</taxon>
        <taxon>asterids</taxon>
        <taxon>lamiids</taxon>
        <taxon>Solanales</taxon>
        <taxon>Solanaceae</taxon>
        <taxon>Solanoideae</taxon>
        <taxon>Capsiceae</taxon>
        <taxon>Capsicum</taxon>
    </lineage>
</organism>
<evidence type="ECO:0000313" key="4">
    <source>
        <dbReference type="Proteomes" id="UP000224567"/>
    </source>
</evidence>
<dbReference type="AlphaFoldDB" id="A0A2G2WII0"/>
<gene>
    <name evidence="3" type="ORF">CQW23_14202</name>
</gene>
<proteinExistence type="predicted"/>
<dbReference type="InterPro" id="IPR051222">
    <property type="entry name" value="PPR/CCM1_RNA-binding"/>
</dbReference>
<evidence type="ECO:0000313" key="3">
    <source>
        <dbReference type="EMBL" id="PHT45044.1"/>
    </source>
</evidence>
<keyword evidence="4" id="KW-1185">Reference proteome</keyword>
<dbReference type="SUPFAM" id="SSF81901">
    <property type="entry name" value="HCP-like"/>
    <property type="match status" value="1"/>
</dbReference>
<keyword evidence="1" id="KW-0677">Repeat</keyword>
<dbReference type="PROSITE" id="PS51375">
    <property type="entry name" value="PPR"/>
    <property type="match status" value="5"/>
</dbReference>
<feature type="repeat" description="PPR" evidence="2">
    <location>
        <begin position="217"/>
        <end position="252"/>
    </location>
</feature>
<feature type="repeat" description="PPR" evidence="2">
    <location>
        <begin position="275"/>
        <end position="309"/>
    </location>
</feature>
<reference evidence="3 4" key="1">
    <citation type="journal article" date="2017" name="Genome Biol.">
        <title>New reference genome sequences of hot pepper reveal the massive evolution of plant disease-resistance genes by retroduplication.</title>
        <authorList>
            <person name="Kim S."/>
            <person name="Park J."/>
            <person name="Yeom S.I."/>
            <person name="Kim Y.M."/>
            <person name="Seo E."/>
            <person name="Kim K.T."/>
            <person name="Kim M.S."/>
            <person name="Lee J.M."/>
            <person name="Cheong K."/>
            <person name="Shin H.S."/>
            <person name="Kim S.B."/>
            <person name="Han K."/>
            <person name="Lee J."/>
            <person name="Park M."/>
            <person name="Lee H.A."/>
            <person name="Lee H.Y."/>
            <person name="Lee Y."/>
            <person name="Oh S."/>
            <person name="Lee J.H."/>
            <person name="Choi E."/>
            <person name="Choi E."/>
            <person name="Lee S.E."/>
            <person name="Jeon J."/>
            <person name="Kim H."/>
            <person name="Choi G."/>
            <person name="Song H."/>
            <person name="Lee J."/>
            <person name="Lee S.C."/>
            <person name="Kwon J.K."/>
            <person name="Lee H.Y."/>
            <person name="Koo N."/>
            <person name="Hong Y."/>
            <person name="Kim R.W."/>
            <person name="Kang W.H."/>
            <person name="Huh J.H."/>
            <person name="Kang B.C."/>
            <person name="Yang T.J."/>
            <person name="Lee Y.H."/>
            <person name="Bennetzen J.L."/>
            <person name="Choi D."/>
        </authorList>
    </citation>
    <scope>NUCLEOTIDE SEQUENCE [LARGE SCALE GENOMIC DNA]</scope>
    <source>
        <strain evidence="4">cv. PBC81</strain>
    </source>
</reference>
<sequence>MPNAQNLKATRRGKPNSHLTSGFLLGHQTSMVPRTSIHLAGFAAATESGALAETKHYKDVISLCNRMVGVNCATDFIKLNILVNSFCSLKQVGFGFGVLGGMLMRGYSPNVVTISALIKGFFVENEVDEAVRLFKKMVGMGYRPRVKMWGTLINGLCGSGNAERAFVLHKEMLKGNVLFRPNLVLYSMIIDGLCKEGKIEEASRLLDLMVQRGEKTDSVTYNTLMDGFCFEREVDNAKQLFVMAAKGEEWDVIRGKLEDATKLFESLSLKGLVPTDVTYSIMIHCFWKHGHLEKANNLFMDMEKKGYFPDVVTFKKLMQGFCVTMMRHRSFLRTGETNISKRALVAWEKVCLPRSVGGLNVQHLVTWNGAAIIKHLRAIAEEKNCLWIKWIHTYYMKNACLETEPTPGNTT</sequence>
<feature type="repeat" description="PPR" evidence="2">
    <location>
        <begin position="145"/>
        <end position="179"/>
    </location>
</feature>
<dbReference type="PANTHER" id="PTHR47942:SF16">
    <property type="entry name" value="PENTATRICOPEPTIDE REPEAT DOMAIN CONTAINING PROTEIN-RELATED"/>
    <property type="match status" value="1"/>
</dbReference>
<feature type="repeat" description="PPR" evidence="2">
    <location>
        <begin position="110"/>
        <end position="144"/>
    </location>
</feature>
<dbReference type="NCBIfam" id="TIGR00756">
    <property type="entry name" value="PPR"/>
    <property type="match status" value="4"/>
</dbReference>
<dbReference type="Proteomes" id="UP000224567">
    <property type="component" value="Unassembled WGS sequence"/>
</dbReference>
<reference evidence="4" key="2">
    <citation type="journal article" date="2017" name="J. Anim. Genet.">
        <title>Multiple reference genome sequences of hot pepper reveal the massive evolution of plant disease resistance genes by retroduplication.</title>
        <authorList>
            <person name="Kim S."/>
            <person name="Park J."/>
            <person name="Yeom S.-I."/>
            <person name="Kim Y.-M."/>
            <person name="Seo E."/>
            <person name="Kim K.-T."/>
            <person name="Kim M.-S."/>
            <person name="Lee J.M."/>
            <person name="Cheong K."/>
            <person name="Shin H.-S."/>
            <person name="Kim S.-B."/>
            <person name="Han K."/>
            <person name="Lee J."/>
            <person name="Park M."/>
            <person name="Lee H.-A."/>
            <person name="Lee H.-Y."/>
            <person name="Lee Y."/>
            <person name="Oh S."/>
            <person name="Lee J.H."/>
            <person name="Choi E."/>
            <person name="Choi E."/>
            <person name="Lee S.E."/>
            <person name="Jeon J."/>
            <person name="Kim H."/>
            <person name="Choi G."/>
            <person name="Song H."/>
            <person name="Lee J."/>
            <person name="Lee S.-C."/>
            <person name="Kwon J.-K."/>
            <person name="Lee H.-Y."/>
            <person name="Koo N."/>
            <person name="Hong Y."/>
            <person name="Kim R.W."/>
            <person name="Kang W.-H."/>
            <person name="Huh J.H."/>
            <person name="Kang B.-C."/>
            <person name="Yang T.-J."/>
            <person name="Lee Y.-H."/>
            <person name="Bennetzen J.L."/>
            <person name="Choi D."/>
        </authorList>
    </citation>
    <scope>NUCLEOTIDE SEQUENCE [LARGE SCALE GENOMIC DNA]</scope>
    <source>
        <strain evidence="4">cv. PBC81</strain>
    </source>
</reference>
<dbReference type="InterPro" id="IPR011990">
    <property type="entry name" value="TPR-like_helical_dom_sf"/>
</dbReference>
<evidence type="ECO:0000256" key="1">
    <source>
        <dbReference type="ARBA" id="ARBA00022737"/>
    </source>
</evidence>
<accession>A0A2G2WII0</accession>
<dbReference type="InterPro" id="IPR002885">
    <property type="entry name" value="PPR_rpt"/>
</dbReference>
<feature type="repeat" description="PPR" evidence="2">
    <location>
        <begin position="182"/>
        <end position="216"/>
    </location>
</feature>
<dbReference type="Pfam" id="PF12854">
    <property type="entry name" value="PPR_1"/>
    <property type="match status" value="1"/>
</dbReference>
<protein>
    <recommendedName>
        <fullName evidence="5">Pentatricopeptide repeat-containing protein</fullName>
    </recommendedName>
</protein>
<dbReference type="EMBL" id="MLFT02000006">
    <property type="protein sequence ID" value="PHT45044.1"/>
    <property type="molecule type" value="Genomic_DNA"/>
</dbReference>
<comment type="caution">
    <text evidence="3">The sequence shown here is derived from an EMBL/GenBank/DDBJ whole genome shotgun (WGS) entry which is preliminary data.</text>
</comment>
<dbReference type="PANTHER" id="PTHR47942">
    <property type="entry name" value="TETRATRICOPEPTIDE REPEAT (TPR)-LIKE SUPERFAMILY PROTEIN-RELATED"/>
    <property type="match status" value="1"/>
</dbReference>
<dbReference type="OrthoDB" id="185373at2759"/>
<dbReference type="Pfam" id="PF13041">
    <property type="entry name" value="PPR_2"/>
    <property type="match status" value="2"/>
</dbReference>
<dbReference type="Pfam" id="PF01535">
    <property type="entry name" value="PPR"/>
    <property type="match status" value="1"/>
</dbReference>